<reference evidence="1 2" key="1">
    <citation type="submission" date="2023-03" db="EMBL/GenBank/DDBJ databases">
        <title>Draft genome sequence of Thalassotalea insulae KCTC 62186T.</title>
        <authorList>
            <person name="Sawabe T."/>
        </authorList>
    </citation>
    <scope>NUCLEOTIDE SEQUENCE [LARGE SCALE GENOMIC DNA]</scope>
    <source>
        <strain evidence="1 2">KCTC 62186</strain>
    </source>
</reference>
<protein>
    <recommendedName>
        <fullName evidence="3">DUF4359 domain-containing protein</fullName>
    </recommendedName>
</protein>
<name>A0ABQ6GQ53_9GAMM</name>
<dbReference type="EMBL" id="BSST01000001">
    <property type="protein sequence ID" value="GLX76682.1"/>
    <property type="molecule type" value="Genomic_DNA"/>
</dbReference>
<accession>A0ABQ6GQ53</accession>
<gene>
    <name evidence="1" type="ORF">tinsulaeT_00220</name>
</gene>
<sequence>MDGTSKAWLALILRDFSQAFIRPILRRYMQKEIMRHLLLLLFLVANYSVATDVVSCDSGNEKFIRSSIGQSKVSKPYSPSELAKEFELICEIKDPKMMDGLVFLLYKNSETGFYYIGLYNGLDGSNQMNGPFVR</sequence>
<evidence type="ECO:0000313" key="2">
    <source>
        <dbReference type="Proteomes" id="UP001157186"/>
    </source>
</evidence>
<organism evidence="1 2">
    <name type="scientific">Thalassotalea insulae</name>
    <dbReference type="NCBI Taxonomy" id="2056778"/>
    <lineage>
        <taxon>Bacteria</taxon>
        <taxon>Pseudomonadati</taxon>
        <taxon>Pseudomonadota</taxon>
        <taxon>Gammaproteobacteria</taxon>
        <taxon>Alteromonadales</taxon>
        <taxon>Colwelliaceae</taxon>
        <taxon>Thalassotalea</taxon>
    </lineage>
</organism>
<proteinExistence type="predicted"/>
<dbReference type="RefSeq" id="WP_284242472.1">
    <property type="nucleotide sequence ID" value="NZ_BSST01000001.1"/>
</dbReference>
<evidence type="ECO:0000313" key="1">
    <source>
        <dbReference type="EMBL" id="GLX76682.1"/>
    </source>
</evidence>
<evidence type="ECO:0008006" key="3">
    <source>
        <dbReference type="Google" id="ProtNLM"/>
    </source>
</evidence>
<comment type="caution">
    <text evidence="1">The sequence shown here is derived from an EMBL/GenBank/DDBJ whole genome shotgun (WGS) entry which is preliminary data.</text>
</comment>
<dbReference type="Proteomes" id="UP001157186">
    <property type="component" value="Unassembled WGS sequence"/>
</dbReference>
<keyword evidence="2" id="KW-1185">Reference proteome</keyword>